<comment type="caution">
    <text evidence="2">The sequence shown here is derived from an EMBL/GenBank/DDBJ whole genome shotgun (WGS) entry which is preliminary data.</text>
</comment>
<dbReference type="PANTHER" id="PTHR37017:SF11">
    <property type="entry name" value="ESTERASE_LIPASE_THIOESTERASE DOMAIN-CONTAINING PROTEIN"/>
    <property type="match status" value="1"/>
</dbReference>
<dbReference type="Gene3D" id="3.40.50.1820">
    <property type="entry name" value="alpha/beta hydrolase"/>
    <property type="match status" value="1"/>
</dbReference>
<dbReference type="Pfam" id="PF12697">
    <property type="entry name" value="Abhydrolase_6"/>
    <property type="match status" value="1"/>
</dbReference>
<dbReference type="EMBL" id="LEDI01000069">
    <property type="protein sequence ID" value="KLP95911.1"/>
    <property type="molecule type" value="Genomic_DNA"/>
</dbReference>
<dbReference type="RefSeq" id="WP_047748487.1">
    <property type="nucleotide sequence ID" value="NZ_LEDI01000069.1"/>
</dbReference>
<dbReference type="InterPro" id="IPR029058">
    <property type="entry name" value="AB_hydrolase_fold"/>
</dbReference>
<feature type="domain" description="AB hydrolase-1" evidence="1">
    <location>
        <begin position="29"/>
        <end position="241"/>
    </location>
</feature>
<evidence type="ECO:0000259" key="1">
    <source>
        <dbReference type="Pfam" id="PF12697"/>
    </source>
</evidence>
<protein>
    <recommendedName>
        <fullName evidence="1">AB hydrolase-1 domain-containing protein</fullName>
    </recommendedName>
</protein>
<evidence type="ECO:0000313" key="3">
    <source>
        <dbReference type="Proteomes" id="UP000036013"/>
    </source>
</evidence>
<dbReference type="AlphaFoldDB" id="A0A837LB77"/>
<proteinExistence type="predicted"/>
<sequence length="252" mass="26991">MQSNSKTGSITAVSTTTPLAAAEVEKPTVVLVHGAFADGSTWKQVISLLQEEGLKVVAVQNPLSSLADDVTATRRVLDMQTGPVVLVGHSWGGVPVTEAGQQENVKALVYIAAFAPSEEQSVVDLSKDYPTPSGFSHIVSDKDGFLTLSLEGVQKHLAQDVSAEQTKVMFATQTPTRGKNFEEKVTVAAWKTKPSWYVVSEQDYMLQPALQTAMAKKISARVTTLQASHAPHLSQPSEVAKVILEATAYVSK</sequence>
<dbReference type="InterPro" id="IPR052897">
    <property type="entry name" value="Sec-Metab_Biosynth_Hydrolase"/>
</dbReference>
<gene>
    <name evidence="2" type="ORF">ABF77_17470</name>
</gene>
<dbReference type="SUPFAM" id="SSF53474">
    <property type="entry name" value="alpha/beta-Hydrolases"/>
    <property type="match status" value="1"/>
</dbReference>
<dbReference type="PANTHER" id="PTHR37017">
    <property type="entry name" value="AB HYDROLASE-1 DOMAIN-CONTAINING PROTEIN-RELATED"/>
    <property type="match status" value="1"/>
</dbReference>
<accession>A0A837LB77</accession>
<dbReference type="InterPro" id="IPR000073">
    <property type="entry name" value="AB_hydrolase_1"/>
</dbReference>
<reference evidence="2 3" key="1">
    <citation type="submission" date="2015-06" db="EMBL/GenBank/DDBJ databases">
        <authorList>
            <person name="Adams M."/>
            <person name="Sutton G."/>
            <person name="Nelson K."/>
            <person name="Bonomo R."/>
            <person name="McCorrison J."/>
            <person name="Sanka R."/>
            <person name="Brinkac L."/>
            <person name="Nierman W."/>
        </authorList>
    </citation>
    <scope>NUCLEOTIDE SEQUENCE [LARGE SCALE GENOMIC DNA]</scope>
    <source>
        <strain evidence="2 3">GN02692</strain>
    </source>
</reference>
<name>A0A837LB77_9ENTR</name>
<dbReference type="Proteomes" id="UP000036013">
    <property type="component" value="Unassembled WGS sequence"/>
</dbReference>
<organism evidence="2 3">
    <name type="scientific">Enterobacter roggenkampii</name>
    <dbReference type="NCBI Taxonomy" id="1812935"/>
    <lineage>
        <taxon>Bacteria</taxon>
        <taxon>Pseudomonadati</taxon>
        <taxon>Pseudomonadota</taxon>
        <taxon>Gammaproteobacteria</taxon>
        <taxon>Enterobacterales</taxon>
        <taxon>Enterobacteriaceae</taxon>
        <taxon>Enterobacter</taxon>
        <taxon>Enterobacter cloacae complex</taxon>
    </lineage>
</organism>
<evidence type="ECO:0000313" key="2">
    <source>
        <dbReference type="EMBL" id="KLP95911.1"/>
    </source>
</evidence>